<sequence>MPLTVAERPVSDIPLERYDFHYFFQLTCKWLSNSSHTTNFWTRYGLPLSQISEPVKYAIIAVGAAHRSFIADRDQKSPAHQWNTLAMHQYNKAISRMIPNMSLDSTLSAQCTLVCCLLFVAFEGIMGRYTESIRHLRAGNRLLALPTVEQDCDITKKITDMFFRLSVDAMNFTQDAVMPDLESGWSAMPAVDDSQPEPFRDLDEVAYEIRRVNIAARSESPGERDPEIIVDQSEGLEGGNDESERQPAMAACPIQQRYHRWNTRFELTKMALGQSRSTQSASPQMLALAMEQKLWEVDQQPWGEEQLPLMLSFLDVAENLAHTLASPNHATFSLDGDLISSLSGIIWVCSDSKIRQRALKLLRSLNRR</sequence>
<dbReference type="Proteomes" id="UP001148629">
    <property type="component" value="Unassembled WGS sequence"/>
</dbReference>
<proteinExistence type="predicted"/>
<keyword evidence="2" id="KW-1185">Reference proteome</keyword>
<evidence type="ECO:0000313" key="2">
    <source>
        <dbReference type="Proteomes" id="UP001148629"/>
    </source>
</evidence>
<protein>
    <submittedName>
        <fullName evidence="1">Uncharacterized protein</fullName>
    </submittedName>
</protein>
<organism evidence="1 2">
    <name type="scientific">Fusarium decemcellulare</name>
    <dbReference type="NCBI Taxonomy" id="57161"/>
    <lineage>
        <taxon>Eukaryota</taxon>
        <taxon>Fungi</taxon>
        <taxon>Dikarya</taxon>
        <taxon>Ascomycota</taxon>
        <taxon>Pezizomycotina</taxon>
        <taxon>Sordariomycetes</taxon>
        <taxon>Hypocreomycetidae</taxon>
        <taxon>Hypocreales</taxon>
        <taxon>Nectriaceae</taxon>
        <taxon>Fusarium</taxon>
        <taxon>Fusarium decemcellulare species complex</taxon>
    </lineage>
</organism>
<comment type="caution">
    <text evidence="1">The sequence shown here is derived from an EMBL/GenBank/DDBJ whole genome shotgun (WGS) entry which is preliminary data.</text>
</comment>
<evidence type="ECO:0000313" key="1">
    <source>
        <dbReference type="EMBL" id="KAJ3539175.1"/>
    </source>
</evidence>
<dbReference type="EMBL" id="JANRMS010000475">
    <property type="protein sequence ID" value="KAJ3539175.1"/>
    <property type="molecule type" value="Genomic_DNA"/>
</dbReference>
<gene>
    <name evidence="1" type="ORF">NM208_g5596</name>
</gene>
<reference evidence="1" key="1">
    <citation type="submission" date="2022-08" db="EMBL/GenBank/DDBJ databases">
        <title>Genome Sequence of Fusarium decemcellulare.</title>
        <authorList>
            <person name="Buettner E."/>
        </authorList>
    </citation>
    <scope>NUCLEOTIDE SEQUENCE</scope>
    <source>
        <strain evidence="1">Babe19</strain>
    </source>
</reference>
<accession>A0ACC1SGC2</accession>
<name>A0ACC1SGC2_9HYPO</name>